<accession>A0A6N3E3M3</accession>
<protein>
    <submittedName>
        <fullName evidence="7">RNA polymerase sigma factor SigY</fullName>
    </submittedName>
</protein>
<gene>
    <name evidence="7" type="primary">sigY</name>
    <name evidence="7" type="ORF">CPLFYP93_01978</name>
</gene>
<organism evidence="7">
    <name type="scientific">Clostridium paraputrificum</name>
    <dbReference type="NCBI Taxonomy" id="29363"/>
    <lineage>
        <taxon>Bacteria</taxon>
        <taxon>Bacillati</taxon>
        <taxon>Bacillota</taxon>
        <taxon>Clostridia</taxon>
        <taxon>Eubacteriales</taxon>
        <taxon>Clostridiaceae</taxon>
        <taxon>Clostridium</taxon>
    </lineage>
</organism>
<keyword evidence="4" id="KW-0238">DNA-binding</keyword>
<dbReference type="NCBIfam" id="TIGR02937">
    <property type="entry name" value="sigma70-ECF"/>
    <property type="match status" value="1"/>
</dbReference>
<dbReference type="InterPro" id="IPR013324">
    <property type="entry name" value="RNA_pol_sigma_r3/r4-like"/>
</dbReference>
<dbReference type="AlphaFoldDB" id="A0A6N3E3M3"/>
<evidence type="ECO:0000256" key="1">
    <source>
        <dbReference type="ARBA" id="ARBA00010641"/>
    </source>
</evidence>
<dbReference type="GO" id="GO:0006352">
    <property type="term" value="P:DNA-templated transcription initiation"/>
    <property type="evidence" value="ECO:0007669"/>
    <property type="project" value="InterPro"/>
</dbReference>
<keyword evidence="2" id="KW-0805">Transcription regulation</keyword>
<comment type="similarity">
    <text evidence="1">Belongs to the sigma-70 factor family. ECF subfamily.</text>
</comment>
<dbReference type="SUPFAM" id="SSF88659">
    <property type="entry name" value="Sigma3 and sigma4 domains of RNA polymerase sigma factors"/>
    <property type="match status" value="1"/>
</dbReference>
<dbReference type="RefSeq" id="WP_156561298.1">
    <property type="nucleotide sequence ID" value="NZ_CACRTV010000048.1"/>
</dbReference>
<name>A0A6N3E3M3_9CLOT</name>
<evidence type="ECO:0000256" key="4">
    <source>
        <dbReference type="ARBA" id="ARBA00023125"/>
    </source>
</evidence>
<dbReference type="Gene3D" id="1.10.1740.10">
    <property type="match status" value="1"/>
</dbReference>
<feature type="domain" description="HTH luxR-type" evidence="6">
    <location>
        <begin position="148"/>
        <end position="175"/>
    </location>
</feature>
<dbReference type="InterPro" id="IPR013325">
    <property type="entry name" value="RNA_pol_sigma_r2"/>
</dbReference>
<evidence type="ECO:0000256" key="3">
    <source>
        <dbReference type="ARBA" id="ARBA00023082"/>
    </source>
</evidence>
<evidence type="ECO:0000256" key="2">
    <source>
        <dbReference type="ARBA" id="ARBA00023015"/>
    </source>
</evidence>
<evidence type="ECO:0000259" key="6">
    <source>
        <dbReference type="PROSITE" id="PS00622"/>
    </source>
</evidence>
<sequence>MKINEENYLIELCKKNEKALEYIIDKYSAIVNGIVRKVLLPLENNGLIEECISDIFFSVWNNIDKFRGENEKFKNWIAGISKYKAIDYYRKYSNEKYKTSDIDKHTLQNNKSIEEDIIIGIETRKVLDLINLLKEPDKSIFVMKFLFGYSSRKISEKLGIGEGTINTKVSRARKRLRAKYTTLEEVENYEQ</sequence>
<dbReference type="GO" id="GO:0016987">
    <property type="term" value="F:sigma factor activity"/>
    <property type="evidence" value="ECO:0007669"/>
    <property type="project" value="UniProtKB-KW"/>
</dbReference>
<dbReference type="PANTHER" id="PTHR43133">
    <property type="entry name" value="RNA POLYMERASE ECF-TYPE SIGMA FACTO"/>
    <property type="match status" value="1"/>
</dbReference>
<dbReference type="InterPro" id="IPR007627">
    <property type="entry name" value="RNA_pol_sigma70_r2"/>
</dbReference>
<dbReference type="EMBL" id="CACRTV010000048">
    <property type="protein sequence ID" value="VYU32327.1"/>
    <property type="molecule type" value="Genomic_DNA"/>
</dbReference>
<dbReference type="SUPFAM" id="SSF88946">
    <property type="entry name" value="Sigma2 domain of RNA polymerase sigma factors"/>
    <property type="match status" value="1"/>
</dbReference>
<dbReference type="InterPro" id="IPR013249">
    <property type="entry name" value="RNA_pol_sigma70_r4_t2"/>
</dbReference>
<evidence type="ECO:0000313" key="7">
    <source>
        <dbReference type="EMBL" id="VYU32327.1"/>
    </source>
</evidence>
<keyword evidence="5" id="KW-0804">Transcription</keyword>
<proteinExistence type="inferred from homology"/>
<dbReference type="InterPro" id="IPR039425">
    <property type="entry name" value="RNA_pol_sigma-70-like"/>
</dbReference>
<keyword evidence="3" id="KW-0731">Sigma factor</keyword>
<reference evidence="7" key="1">
    <citation type="submission" date="2019-11" db="EMBL/GenBank/DDBJ databases">
        <authorList>
            <person name="Feng L."/>
        </authorList>
    </citation>
    <scope>NUCLEOTIDE SEQUENCE</scope>
    <source>
        <strain evidence="7">CParaputrificumLFYP93</strain>
    </source>
</reference>
<dbReference type="Gene3D" id="1.10.10.10">
    <property type="entry name" value="Winged helix-like DNA-binding domain superfamily/Winged helix DNA-binding domain"/>
    <property type="match status" value="1"/>
</dbReference>
<dbReference type="CDD" id="cd06171">
    <property type="entry name" value="Sigma70_r4"/>
    <property type="match status" value="1"/>
</dbReference>
<dbReference type="PROSITE" id="PS00622">
    <property type="entry name" value="HTH_LUXR_1"/>
    <property type="match status" value="1"/>
</dbReference>
<dbReference type="Pfam" id="PF04542">
    <property type="entry name" value="Sigma70_r2"/>
    <property type="match status" value="1"/>
</dbReference>
<dbReference type="InterPro" id="IPR036388">
    <property type="entry name" value="WH-like_DNA-bd_sf"/>
</dbReference>
<dbReference type="GO" id="GO:0003677">
    <property type="term" value="F:DNA binding"/>
    <property type="evidence" value="ECO:0007669"/>
    <property type="project" value="UniProtKB-KW"/>
</dbReference>
<dbReference type="PANTHER" id="PTHR43133:SF8">
    <property type="entry name" value="RNA POLYMERASE SIGMA FACTOR HI_1459-RELATED"/>
    <property type="match status" value="1"/>
</dbReference>
<dbReference type="InterPro" id="IPR000792">
    <property type="entry name" value="Tscrpt_reg_LuxR_C"/>
</dbReference>
<dbReference type="Pfam" id="PF08281">
    <property type="entry name" value="Sigma70_r4_2"/>
    <property type="match status" value="1"/>
</dbReference>
<dbReference type="InterPro" id="IPR014284">
    <property type="entry name" value="RNA_pol_sigma-70_dom"/>
</dbReference>
<evidence type="ECO:0000256" key="5">
    <source>
        <dbReference type="ARBA" id="ARBA00023163"/>
    </source>
</evidence>